<organism evidence="1 2">
    <name type="scientific">Massariosphaeria phaeospora</name>
    <dbReference type="NCBI Taxonomy" id="100035"/>
    <lineage>
        <taxon>Eukaryota</taxon>
        <taxon>Fungi</taxon>
        <taxon>Dikarya</taxon>
        <taxon>Ascomycota</taxon>
        <taxon>Pezizomycotina</taxon>
        <taxon>Dothideomycetes</taxon>
        <taxon>Pleosporomycetidae</taxon>
        <taxon>Pleosporales</taxon>
        <taxon>Pleosporales incertae sedis</taxon>
        <taxon>Massariosphaeria</taxon>
    </lineage>
</organism>
<dbReference type="EMBL" id="JAADJZ010000003">
    <property type="protein sequence ID" value="KAF2876788.1"/>
    <property type="molecule type" value="Genomic_DNA"/>
</dbReference>
<name>A0A7C8IDR4_9PLEO</name>
<comment type="caution">
    <text evidence="1">The sequence shown here is derived from an EMBL/GenBank/DDBJ whole genome shotgun (WGS) entry which is preliminary data.</text>
</comment>
<sequence length="222" mass="24082">MHASGLVRTALRRVFAPAAAPAPAIVGPVPRTVLGAQGCSDERIAAADSSQSRAYPVDSLALALMQDELFNCRWHGPPEIILAEARPRFSAAAHCRSRSFSLPVSPSLSSSPRFVCCRWNCAHPRMPALRILRAVLPRPPACSRRQNALLPNNTTVATIPQSRRLAARAPTSTLLSHGFIAGLVSMPERTPHLRHDKGRSTHPTPILTWRCTWTTAKVAEGL</sequence>
<dbReference type="AlphaFoldDB" id="A0A7C8IDR4"/>
<protein>
    <submittedName>
        <fullName evidence="1">Uncharacterized protein</fullName>
    </submittedName>
</protein>
<proteinExistence type="predicted"/>
<keyword evidence="2" id="KW-1185">Reference proteome</keyword>
<evidence type="ECO:0000313" key="1">
    <source>
        <dbReference type="EMBL" id="KAF2876788.1"/>
    </source>
</evidence>
<gene>
    <name evidence="1" type="ORF">BDV95DRAFT_651142</name>
</gene>
<reference evidence="1 2" key="1">
    <citation type="submission" date="2020-01" db="EMBL/GenBank/DDBJ databases">
        <authorList>
            <consortium name="DOE Joint Genome Institute"/>
            <person name="Haridas S."/>
            <person name="Albert R."/>
            <person name="Binder M."/>
            <person name="Bloem J."/>
            <person name="Labutti K."/>
            <person name="Salamov A."/>
            <person name="Andreopoulos B."/>
            <person name="Baker S.E."/>
            <person name="Barry K."/>
            <person name="Bills G."/>
            <person name="Bluhm B.H."/>
            <person name="Cannon C."/>
            <person name="Castanera R."/>
            <person name="Culley D.E."/>
            <person name="Daum C."/>
            <person name="Ezra D."/>
            <person name="Gonzalez J.B."/>
            <person name="Henrissat B."/>
            <person name="Kuo A."/>
            <person name="Liang C."/>
            <person name="Lipzen A."/>
            <person name="Lutzoni F."/>
            <person name="Magnuson J."/>
            <person name="Mondo S."/>
            <person name="Nolan M."/>
            <person name="Ohm R."/>
            <person name="Pangilinan J."/>
            <person name="Park H.-J.H."/>
            <person name="Ramirez L."/>
            <person name="Alfaro M."/>
            <person name="Sun H."/>
            <person name="Tritt A."/>
            <person name="Yoshinaga Y."/>
            <person name="Zwiers L.-H.L."/>
            <person name="Turgeon B.G."/>
            <person name="Goodwin S.B."/>
            <person name="Spatafora J.W."/>
            <person name="Crous P.W."/>
            <person name="Grigoriev I.V."/>
        </authorList>
    </citation>
    <scope>NUCLEOTIDE SEQUENCE [LARGE SCALE GENOMIC DNA]</scope>
    <source>
        <strain evidence="1 2">CBS 611.86</strain>
    </source>
</reference>
<accession>A0A7C8IDR4</accession>
<evidence type="ECO:0000313" key="2">
    <source>
        <dbReference type="Proteomes" id="UP000481861"/>
    </source>
</evidence>
<dbReference type="Proteomes" id="UP000481861">
    <property type="component" value="Unassembled WGS sequence"/>
</dbReference>